<evidence type="ECO:0000256" key="5">
    <source>
        <dbReference type="SAM" id="SignalP"/>
    </source>
</evidence>
<feature type="transmembrane region" description="Helical" evidence="4">
    <location>
        <begin position="296"/>
        <end position="322"/>
    </location>
</feature>
<reference evidence="8" key="1">
    <citation type="submission" date="2025-08" db="UniProtKB">
        <authorList>
            <consortium name="RefSeq"/>
        </authorList>
    </citation>
    <scope>IDENTIFICATION</scope>
    <source>
        <tissue evidence="8">Whole body</tissue>
    </source>
</reference>
<protein>
    <submittedName>
        <fullName evidence="8">Uncharacterized protein LOC112688719</fullName>
    </submittedName>
</protein>
<evidence type="ECO:0000259" key="6">
    <source>
        <dbReference type="PROSITE" id="PS51041"/>
    </source>
</evidence>
<evidence type="ECO:0000313" key="7">
    <source>
        <dbReference type="Proteomes" id="UP000694846"/>
    </source>
</evidence>
<feature type="signal peptide" evidence="5">
    <location>
        <begin position="1"/>
        <end position="24"/>
    </location>
</feature>
<dbReference type="GO" id="GO:0048731">
    <property type="term" value="P:system development"/>
    <property type="evidence" value="ECO:0007669"/>
    <property type="project" value="UniProtKB-ARBA"/>
</dbReference>
<feature type="domain" description="EMI" evidence="6">
    <location>
        <begin position="31"/>
        <end position="102"/>
    </location>
</feature>
<feature type="chain" id="PRO_5034794835" evidence="5">
    <location>
        <begin position="25"/>
        <end position="414"/>
    </location>
</feature>
<dbReference type="OrthoDB" id="18487at2759"/>
<dbReference type="CDD" id="cd00055">
    <property type="entry name" value="EGF_Lam"/>
    <property type="match status" value="1"/>
</dbReference>
<dbReference type="GeneID" id="112688719"/>
<keyword evidence="1 5" id="KW-0732">Signal</keyword>
<feature type="region of interest" description="Disordered" evidence="3">
    <location>
        <begin position="188"/>
        <end position="267"/>
    </location>
</feature>
<dbReference type="InterPro" id="IPR000742">
    <property type="entry name" value="EGF"/>
</dbReference>
<dbReference type="GO" id="GO:0048513">
    <property type="term" value="P:animal organ development"/>
    <property type="evidence" value="ECO:0007669"/>
    <property type="project" value="UniProtKB-ARBA"/>
</dbReference>
<keyword evidence="4" id="KW-0812">Transmembrane</keyword>
<dbReference type="InterPro" id="IPR002049">
    <property type="entry name" value="LE_dom"/>
</dbReference>
<keyword evidence="4" id="KW-0472">Membrane</keyword>
<gene>
    <name evidence="8" type="primary">LOC112688719</name>
</gene>
<organism evidence="7 8">
    <name type="scientific">Sipha flava</name>
    <name type="common">yellow sugarcane aphid</name>
    <dbReference type="NCBI Taxonomy" id="143950"/>
    <lineage>
        <taxon>Eukaryota</taxon>
        <taxon>Metazoa</taxon>
        <taxon>Ecdysozoa</taxon>
        <taxon>Arthropoda</taxon>
        <taxon>Hexapoda</taxon>
        <taxon>Insecta</taxon>
        <taxon>Pterygota</taxon>
        <taxon>Neoptera</taxon>
        <taxon>Paraneoptera</taxon>
        <taxon>Hemiptera</taxon>
        <taxon>Sternorrhyncha</taxon>
        <taxon>Aphidomorpha</taxon>
        <taxon>Aphidoidea</taxon>
        <taxon>Aphididae</taxon>
        <taxon>Sipha</taxon>
    </lineage>
</organism>
<evidence type="ECO:0000256" key="1">
    <source>
        <dbReference type="ARBA" id="ARBA00022729"/>
    </source>
</evidence>
<dbReference type="PROSITE" id="PS51041">
    <property type="entry name" value="EMI"/>
    <property type="match status" value="1"/>
</dbReference>
<dbReference type="RefSeq" id="XP_025417839.1">
    <property type="nucleotide sequence ID" value="XM_025562054.1"/>
</dbReference>
<evidence type="ECO:0000256" key="3">
    <source>
        <dbReference type="SAM" id="MobiDB-lite"/>
    </source>
</evidence>
<proteinExistence type="predicted"/>
<keyword evidence="4" id="KW-1133">Transmembrane helix</keyword>
<keyword evidence="7" id="KW-1185">Reference proteome</keyword>
<name>A0A8B8G3M2_9HEMI</name>
<dbReference type="AlphaFoldDB" id="A0A8B8G3M2"/>
<dbReference type="InterPro" id="IPR011489">
    <property type="entry name" value="EMI_domain"/>
</dbReference>
<accession>A0A8B8G3M2</accession>
<dbReference type="Proteomes" id="UP000694846">
    <property type="component" value="Unplaced"/>
</dbReference>
<evidence type="ECO:0000256" key="4">
    <source>
        <dbReference type="SAM" id="Phobius"/>
    </source>
</evidence>
<keyword evidence="2" id="KW-1015">Disulfide bond</keyword>
<sequence length="414" mass="46548">MTSFTNTVVVLLFLWTFALEPCRCDNHTTDCFVTESYHEVVTVSVNEPVHIIRYTWCLNIPPRCPDNRQEYRTIHKNITVPKTRRKKVCCENQIQLYEDCIPKCTEEQCLNIKCVPGTARCKCKSGFVGQLCQQRCDVGYWGPECKNRCDVSCSECDHHTGCCLTAAGDDHSALIMCVTDRPTANRLKTSVAGNGTERENGNAMTPGNVTTSTDDRSLWPARTPTTRTPTTQTPTMQTPTAQTPTTQTPTTQTPTTQTPTTPTRTTAVPKRRNDGMIGMFYGKVDVMIYDQLVKKLIWISAMTVVAIAMVFVIMFVVFINFYGANKRANVARDRRRPTSLDLHKINEKCIITQNPGYVSPDRYSKTPMLHTSNNGYTTFHPEIFCPVFSAPHHTGGSSLLYDTPRPQPVYEMLS</sequence>
<feature type="compositionally biased region" description="Polar residues" evidence="3">
    <location>
        <begin position="202"/>
        <end position="212"/>
    </location>
</feature>
<feature type="compositionally biased region" description="Low complexity" evidence="3">
    <location>
        <begin position="220"/>
        <end position="267"/>
    </location>
</feature>
<evidence type="ECO:0000313" key="8">
    <source>
        <dbReference type="RefSeq" id="XP_025417839.1"/>
    </source>
</evidence>
<dbReference type="PROSITE" id="PS00022">
    <property type="entry name" value="EGF_1"/>
    <property type="match status" value="1"/>
</dbReference>
<evidence type="ECO:0000256" key="2">
    <source>
        <dbReference type="ARBA" id="ARBA00023157"/>
    </source>
</evidence>
<dbReference type="Gene3D" id="2.170.300.10">
    <property type="entry name" value="Tie2 ligand-binding domain superfamily"/>
    <property type="match status" value="1"/>
</dbReference>